<dbReference type="RefSeq" id="WP_096882953.1">
    <property type="nucleotide sequence ID" value="NZ_CP023482.1"/>
</dbReference>
<organism evidence="1 2">
    <name type="scientific">Dermabacter jinjuensis</name>
    <dbReference type="NCBI Taxonomy" id="1667168"/>
    <lineage>
        <taxon>Bacteria</taxon>
        <taxon>Bacillati</taxon>
        <taxon>Actinomycetota</taxon>
        <taxon>Actinomycetes</taxon>
        <taxon>Micrococcales</taxon>
        <taxon>Dermabacteraceae</taxon>
        <taxon>Dermabacter</taxon>
    </lineage>
</organism>
<evidence type="ECO:0000313" key="1">
    <source>
        <dbReference type="EMBL" id="ATH96649.1"/>
    </source>
</evidence>
<dbReference type="Proteomes" id="UP000815698">
    <property type="component" value="Chromosome"/>
</dbReference>
<accession>A0ABN5DXX1</accession>
<proteinExistence type="predicted"/>
<keyword evidence="2" id="KW-1185">Reference proteome</keyword>
<gene>
    <name evidence="1" type="ORF">COP05_05765</name>
</gene>
<dbReference type="Pfam" id="PF03883">
    <property type="entry name" value="H2O2_YaaD"/>
    <property type="match status" value="1"/>
</dbReference>
<dbReference type="InterPro" id="IPR005583">
    <property type="entry name" value="YaaA"/>
</dbReference>
<name>A0ABN5DXX1_9MICO</name>
<protein>
    <recommendedName>
        <fullName evidence="3">Peroxide stress protein YaaA</fullName>
    </recommendedName>
</protein>
<sequence length="256" mass="27844">MLILLPPSETKTRPAALEAPSLDLASMSRGELREAREDMLRAAKLTAESDTAMSALKIPTTQPELRERMAHLEREPVAPPLEVYSGVLYDALGTVSVSDGCRLLVQSALFGVVDCTEDLIPAYRLSAGSEVLGLGKVSTWWKQHLKDIGAAIERSGEIVIDCRSGAYRSMMPLKGAQVLEVSPVAVREGTRQVISHDAKRYRGLVARALCEAPEAATTAESVLDVLTSALGDALDFEVTDGKNRRTLTVIDDWERR</sequence>
<dbReference type="PANTHER" id="PTHR30283">
    <property type="entry name" value="PEROXIDE STRESS RESPONSE PROTEIN YAAA"/>
    <property type="match status" value="1"/>
</dbReference>
<evidence type="ECO:0000313" key="2">
    <source>
        <dbReference type="Proteomes" id="UP000815698"/>
    </source>
</evidence>
<evidence type="ECO:0008006" key="3">
    <source>
        <dbReference type="Google" id="ProtNLM"/>
    </source>
</evidence>
<reference evidence="1 2" key="1">
    <citation type="journal article" date="2016" name="Int. J. Syst. Evol. Microbiol.">
        <title>Dermabacter jinjuensis sp. nov., a novel species of the genus Dermabacter isolated from a clinical specimen.</title>
        <authorList>
            <person name="Park Y.K."/>
            <person name="Lee K.M."/>
            <person name="Lee W.K."/>
            <person name="Cho M.J."/>
            <person name="Lee H.S."/>
            <person name="Cho Y.G."/>
            <person name="Lee Y.C."/>
            <person name="Lee W.K."/>
            <person name="Seong W.K."/>
            <person name="Hwang K.J."/>
        </authorList>
    </citation>
    <scope>NUCLEOTIDE SEQUENCE [LARGE SCALE GENOMIC DNA]</scope>
    <source>
        <strain evidence="1 2">32T</strain>
    </source>
</reference>
<dbReference type="EMBL" id="CP023482">
    <property type="protein sequence ID" value="ATH96649.1"/>
    <property type="molecule type" value="Genomic_DNA"/>
</dbReference>
<dbReference type="PANTHER" id="PTHR30283:SF4">
    <property type="entry name" value="PEROXIDE STRESS RESISTANCE PROTEIN YAAA"/>
    <property type="match status" value="1"/>
</dbReference>